<dbReference type="InterPro" id="IPR009000">
    <property type="entry name" value="Transl_B-barrel_sf"/>
</dbReference>
<reference evidence="2 3" key="1">
    <citation type="submission" date="2016-04" db="EMBL/GenBank/DDBJ databases">
        <title>Complete genome sequence of Thermococcus siculi type strain RG-20.</title>
        <authorList>
            <person name="Oger P.M."/>
        </authorList>
    </citation>
    <scope>NUCLEOTIDE SEQUENCE [LARGE SCALE GENOMIC DNA]</scope>
    <source>
        <strain evidence="2 3">RG-20</strain>
    </source>
</reference>
<proteinExistence type="predicted"/>
<keyword evidence="3" id="KW-1185">Reference proteome</keyword>
<dbReference type="KEGG" id="tsl:A3L11_04660"/>
<dbReference type="GO" id="GO:0005525">
    <property type="term" value="F:GTP binding"/>
    <property type="evidence" value="ECO:0007669"/>
    <property type="project" value="UniProtKB-KW"/>
</dbReference>
<protein>
    <submittedName>
        <fullName evidence="2">Translation factor</fullName>
    </submittedName>
</protein>
<feature type="domain" description="Elongation factor Tu-type" evidence="1">
    <location>
        <begin position="24"/>
        <end position="93"/>
    </location>
</feature>
<dbReference type="SUPFAM" id="SSF50447">
    <property type="entry name" value="Translation proteins"/>
    <property type="match status" value="1"/>
</dbReference>
<organism evidence="2 3">
    <name type="scientific">Thermococcus siculi</name>
    <dbReference type="NCBI Taxonomy" id="72803"/>
    <lineage>
        <taxon>Archaea</taxon>
        <taxon>Methanobacteriati</taxon>
        <taxon>Methanobacteriota</taxon>
        <taxon>Thermococci</taxon>
        <taxon>Thermococcales</taxon>
        <taxon>Thermococcaceae</taxon>
        <taxon>Thermococcus</taxon>
    </lineage>
</organism>
<evidence type="ECO:0000313" key="2">
    <source>
        <dbReference type="EMBL" id="ASJ08560.1"/>
    </source>
</evidence>
<gene>
    <name evidence="2" type="ORF">A3L11_04660</name>
</gene>
<dbReference type="Proteomes" id="UP000250125">
    <property type="component" value="Chromosome"/>
</dbReference>
<dbReference type="CDD" id="cd16265">
    <property type="entry name" value="Translation_Factor_II"/>
    <property type="match status" value="1"/>
</dbReference>
<evidence type="ECO:0000259" key="1">
    <source>
        <dbReference type="Pfam" id="PF14578"/>
    </source>
</evidence>
<name>A0A2Z2MXC5_9EURY</name>
<sequence length="106" mass="11542">MSLFRRFFRGKNKPEAGVEIVSRKPAGKFHVVGITHVLGKQVLGGVVLEGTIYPGYKLKGGGVAVIRGIYIQNREVDFAVEGDQVALVLEGTLKLKGDEVIEVYQS</sequence>
<dbReference type="Pfam" id="PF14578">
    <property type="entry name" value="GTP_EFTU_D4"/>
    <property type="match status" value="1"/>
</dbReference>
<dbReference type="EMBL" id="CP015103">
    <property type="protein sequence ID" value="ASJ08560.1"/>
    <property type="molecule type" value="Genomic_DNA"/>
</dbReference>
<dbReference type="NCBIfam" id="NF041207">
    <property type="entry name" value="tRNA_bind_PBP11"/>
    <property type="match status" value="1"/>
</dbReference>
<accession>A0A2Z2MXC5</accession>
<dbReference type="GO" id="GO:0006412">
    <property type="term" value="P:translation"/>
    <property type="evidence" value="ECO:0007669"/>
    <property type="project" value="UniProtKB-KW"/>
</dbReference>
<evidence type="ECO:0000313" key="3">
    <source>
        <dbReference type="Proteomes" id="UP000250125"/>
    </source>
</evidence>
<dbReference type="Gene3D" id="2.40.30.10">
    <property type="entry name" value="Translation factors"/>
    <property type="match status" value="1"/>
</dbReference>
<dbReference type="InterPro" id="IPR029459">
    <property type="entry name" value="EFTU-type"/>
</dbReference>
<dbReference type="AlphaFoldDB" id="A0A2Z2MXC5"/>